<organism evidence="2 3">
    <name type="scientific">Elysia marginata</name>
    <dbReference type="NCBI Taxonomy" id="1093978"/>
    <lineage>
        <taxon>Eukaryota</taxon>
        <taxon>Metazoa</taxon>
        <taxon>Spiralia</taxon>
        <taxon>Lophotrochozoa</taxon>
        <taxon>Mollusca</taxon>
        <taxon>Gastropoda</taxon>
        <taxon>Heterobranchia</taxon>
        <taxon>Euthyneura</taxon>
        <taxon>Panpulmonata</taxon>
        <taxon>Sacoglossa</taxon>
        <taxon>Placobranchoidea</taxon>
        <taxon>Plakobranchidae</taxon>
        <taxon>Elysia</taxon>
    </lineage>
</organism>
<gene>
    <name evidence="2" type="ORF">ElyMa_003177200</name>
</gene>
<protein>
    <submittedName>
        <fullName evidence="2">Uncharacterized protein</fullName>
    </submittedName>
</protein>
<feature type="compositionally biased region" description="Polar residues" evidence="1">
    <location>
        <begin position="85"/>
        <end position="95"/>
    </location>
</feature>
<accession>A0AAV4IYH2</accession>
<comment type="caution">
    <text evidence="2">The sequence shown here is derived from an EMBL/GenBank/DDBJ whole genome shotgun (WGS) entry which is preliminary data.</text>
</comment>
<evidence type="ECO:0000256" key="1">
    <source>
        <dbReference type="SAM" id="MobiDB-lite"/>
    </source>
</evidence>
<name>A0AAV4IYH2_9GAST</name>
<evidence type="ECO:0000313" key="2">
    <source>
        <dbReference type="EMBL" id="GFS15040.1"/>
    </source>
</evidence>
<sequence length="108" mass="11745">MSVFSPCSVSSNLCSCQSKQVKDRRCPGMIWPAMTALPGPGVMERVVAGKTVHPTGRAPVTGLRRRVCFANFRSWWEQSRVWLRTGSSPGATENPDQGAKQAGRPGEN</sequence>
<dbReference type="AlphaFoldDB" id="A0AAV4IYH2"/>
<keyword evidence="3" id="KW-1185">Reference proteome</keyword>
<proteinExistence type="predicted"/>
<reference evidence="2 3" key="1">
    <citation type="journal article" date="2021" name="Elife">
        <title>Chloroplast acquisition without the gene transfer in kleptoplastic sea slugs, Plakobranchus ocellatus.</title>
        <authorList>
            <person name="Maeda T."/>
            <person name="Takahashi S."/>
            <person name="Yoshida T."/>
            <person name="Shimamura S."/>
            <person name="Takaki Y."/>
            <person name="Nagai Y."/>
            <person name="Toyoda A."/>
            <person name="Suzuki Y."/>
            <person name="Arimoto A."/>
            <person name="Ishii H."/>
            <person name="Satoh N."/>
            <person name="Nishiyama T."/>
            <person name="Hasebe M."/>
            <person name="Maruyama T."/>
            <person name="Minagawa J."/>
            <person name="Obokata J."/>
            <person name="Shigenobu S."/>
        </authorList>
    </citation>
    <scope>NUCLEOTIDE SEQUENCE [LARGE SCALE GENOMIC DNA]</scope>
</reference>
<evidence type="ECO:0000313" key="3">
    <source>
        <dbReference type="Proteomes" id="UP000762676"/>
    </source>
</evidence>
<dbReference type="EMBL" id="BMAT01006563">
    <property type="protein sequence ID" value="GFS15040.1"/>
    <property type="molecule type" value="Genomic_DNA"/>
</dbReference>
<feature type="region of interest" description="Disordered" evidence="1">
    <location>
        <begin position="85"/>
        <end position="108"/>
    </location>
</feature>
<dbReference type="Proteomes" id="UP000762676">
    <property type="component" value="Unassembled WGS sequence"/>
</dbReference>